<accession>A0A7S1XFD7</accession>
<evidence type="ECO:0000256" key="1">
    <source>
        <dbReference type="SAM" id="MobiDB-lite"/>
    </source>
</evidence>
<dbReference type="AlphaFoldDB" id="A0A7S1XFD7"/>
<gene>
    <name evidence="2" type="ORF">CCAE0312_LOCUS5891</name>
</gene>
<feature type="region of interest" description="Disordered" evidence="1">
    <location>
        <begin position="103"/>
        <end position="143"/>
    </location>
</feature>
<dbReference type="EMBL" id="HBGH01010647">
    <property type="protein sequence ID" value="CAD9233805.1"/>
    <property type="molecule type" value="Transcribed_RNA"/>
</dbReference>
<evidence type="ECO:0000313" key="2">
    <source>
        <dbReference type="EMBL" id="CAD9233805.1"/>
    </source>
</evidence>
<name>A0A7S1XFD7_9RHOD</name>
<proteinExistence type="predicted"/>
<reference evidence="2" key="1">
    <citation type="submission" date="2021-01" db="EMBL/GenBank/DDBJ databases">
        <authorList>
            <person name="Corre E."/>
            <person name="Pelletier E."/>
            <person name="Niang G."/>
            <person name="Scheremetjew M."/>
            <person name="Finn R."/>
            <person name="Kale V."/>
            <person name="Holt S."/>
            <person name="Cochrane G."/>
            <person name="Meng A."/>
            <person name="Brown T."/>
            <person name="Cohen L."/>
        </authorList>
    </citation>
    <scope>NUCLEOTIDE SEQUENCE</scope>
    <source>
        <strain evidence="2">SAG 36.94</strain>
    </source>
</reference>
<organism evidence="2">
    <name type="scientific">Compsopogon caeruleus</name>
    <dbReference type="NCBI Taxonomy" id="31354"/>
    <lineage>
        <taxon>Eukaryota</taxon>
        <taxon>Rhodophyta</taxon>
        <taxon>Compsopogonophyceae</taxon>
        <taxon>Compsopogonales</taxon>
        <taxon>Compsopogonaceae</taxon>
        <taxon>Compsopogon</taxon>
    </lineage>
</organism>
<sequence length="143" mass="15220">MSRLYTWARVAGSSHREISGQARREWSLTETPEAMKTRVAWTWTPIVSVRDVVILPPYGGTPLVIALLSTKFGRVRFEEEAKIPPTVMAILVASCITPVAPCSTSKVSPPTAPGTGKSACPAASHTGPPLILDTIPGGKTNDP</sequence>
<protein>
    <submittedName>
        <fullName evidence="2">Uncharacterized protein</fullName>
    </submittedName>
</protein>